<evidence type="ECO:0000313" key="4">
    <source>
        <dbReference type="WBParaSite" id="PTRK_0001084050.1"/>
    </source>
</evidence>
<keyword evidence="2" id="KW-0732">Signal</keyword>
<protein>
    <submittedName>
        <fullName evidence="4">6-cysteine protein</fullName>
    </submittedName>
</protein>
<reference evidence="4" key="1">
    <citation type="submission" date="2017-02" db="UniProtKB">
        <authorList>
            <consortium name="WormBaseParasite"/>
        </authorList>
    </citation>
    <scope>IDENTIFICATION</scope>
</reference>
<keyword evidence="1" id="KW-0472">Membrane</keyword>
<organism evidence="3 4">
    <name type="scientific">Parastrongyloides trichosuri</name>
    <name type="common">Possum-specific nematode worm</name>
    <dbReference type="NCBI Taxonomy" id="131310"/>
    <lineage>
        <taxon>Eukaryota</taxon>
        <taxon>Metazoa</taxon>
        <taxon>Ecdysozoa</taxon>
        <taxon>Nematoda</taxon>
        <taxon>Chromadorea</taxon>
        <taxon>Rhabditida</taxon>
        <taxon>Tylenchina</taxon>
        <taxon>Panagrolaimomorpha</taxon>
        <taxon>Strongyloidoidea</taxon>
        <taxon>Strongyloididae</taxon>
        <taxon>Parastrongyloides</taxon>
    </lineage>
</organism>
<dbReference type="AlphaFoldDB" id="A0A0N4ZQP9"/>
<feature type="transmembrane region" description="Helical" evidence="1">
    <location>
        <begin position="473"/>
        <end position="494"/>
    </location>
</feature>
<accession>A0A0N4ZQP9</accession>
<keyword evidence="3" id="KW-1185">Reference proteome</keyword>
<sequence>MNFLFILIFFLLFSPNHCKYCFLCREKIKSQNNTICKSKNVSLSKNIIDEIIERSEKTKLYHINPVNGDAKLISCEDYRCTNNYRKMRKSFFSGEIKDFSIPFYLFKMKKYFSIVCHGVRNETKLQEIKVDISYPSENSFTIQNESSKFKYKSKNNDIICSNTNYCDNEEDSSSVVKKSFCHDYKKYLFVVRRKNKYNIFQTDIIYSFDELNKYEMYYGDDIHFYNYNQNKRLESKCKSQTFQPNATTRIVRNGYYTINPSSINSHLFYVLIDEQLKNEIKINCEIKVNESESELQNFYSKKFTTKFTRIKYLSYTPVGESLKISPYIYGLYECSLYFIGNQTLVNNFHIIKREQYELLPKLPDDQDLYIFFEKEKHVLLKCKLLLKNYVQLKHMEIEIGGKLYSYSMKEHLKLFNDIDHERTFKPLPFMIKNVERVTTRCEYESYFGKFYRITIYGEIQENINHKGFVMRNLWVMCILGLLFTVTVTVTILFFKYKSKPVLLRRNFDTTTNLCTEN</sequence>
<evidence type="ECO:0000256" key="1">
    <source>
        <dbReference type="SAM" id="Phobius"/>
    </source>
</evidence>
<feature type="chain" id="PRO_5005892081" evidence="2">
    <location>
        <begin position="19"/>
        <end position="517"/>
    </location>
</feature>
<proteinExistence type="predicted"/>
<name>A0A0N4ZQP9_PARTI</name>
<evidence type="ECO:0000256" key="2">
    <source>
        <dbReference type="SAM" id="SignalP"/>
    </source>
</evidence>
<keyword evidence="1" id="KW-0812">Transmembrane</keyword>
<evidence type="ECO:0000313" key="3">
    <source>
        <dbReference type="Proteomes" id="UP000038045"/>
    </source>
</evidence>
<dbReference type="WBParaSite" id="PTRK_0001084050.1">
    <property type="protein sequence ID" value="PTRK_0001084050.1"/>
    <property type="gene ID" value="PTRK_0001084050"/>
</dbReference>
<keyword evidence="1" id="KW-1133">Transmembrane helix</keyword>
<dbReference type="Proteomes" id="UP000038045">
    <property type="component" value="Unplaced"/>
</dbReference>
<feature type="signal peptide" evidence="2">
    <location>
        <begin position="1"/>
        <end position="18"/>
    </location>
</feature>